<evidence type="ECO:0000256" key="14">
    <source>
        <dbReference type="ARBA" id="ARBA00047783"/>
    </source>
</evidence>
<dbReference type="InterPro" id="IPR016009">
    <property type="entry name" value="tRNA_MeTrfase_TRMD/TRM10"/>
</dbReference>
<dbReference type="GO" id="GO:0032259">
    <property type="term" value="P:methylation"/>
    <property type="evidence" value="ECO:0007669"/>
    <property type="project" value="UniProtKB-KW"/>
</dbReference>
<dbReference type="InterPro" id="IPR029028">
    <property type="entry name" value="Alpha/beta_knot_MTases"/>
</dbReference>
<dbReference type="InterPro" id="IPR029026">
    <property type="entry name" value="tRNA_m1G_MTases_N"/>
</dbReference>
<comment type="subcellular location">
    <subcellularLocation>
        <location evidence="2 15 16">Cytoplasm</location>
    </subcellularLocation>
</comment>
<keyword evidence="8 15" id="KW-0489">Methyltransferase</keyword>
<evidence type="ECO:0000256" key="8">
    <source>
        <dbReference type="ARBA" id="ARBA00022603"/>
    </source>
</evidence>
<name>A0ABN8HJS7_9BACT</name>
<dbReference type="PANTHER" id="PTHR46417:SF1">
    <property type="entry name" value="TRNA (GUANINE-N(1)-)-METHYLTRANSFERASE"/>
    <property type="match status" value="1"/>
</dbReference>
<dbReference type="Pfam" id="PF01746">
    <property type="entry name" value="tRNA_m1G_MT"/>
    <property type="match status" value="1"/>
</dbReference>
<keyword evidence="7 15" id="KW-0963">Cytoplasm</keyword>
<evidence type="ECO:0000256" key="9">
    <source>
        <dbReference type="ARBA" id="ARBA00022679"/>
    </source>
</evidence>
<evidence type="ECO:0000256" key="15">
    <source>
        <dbReference type="HAMAP-Rule" id="MF_00605"/>
    </source>
</evidence>
<keyword evidence="19" id="KW-1185">Reference proteome</keyword>
<evidence type="ECO:0000256" key="4">
    <source>
        <dbReference type="ARBA" id="ARBA00011738"/>
    </source>
</evidence>
<keyword evidence="9 15" id="KW-0808">Transferase</keyword>
<dbReference type="InterPro" id="IPR023148">
    <property type="entry name" value="tRNA_m1G_MeTrfase_C_sf"/>
</dbReference>
<evidence type="ECO:0000256" key="5">
    <source>
        <dbReference type="ARBA" id="ARBA00012807"/>
    </source>
</evidence>
<evidence type="ECO:0000256" key="2">
    <source>
        <dbReference type="ARBA" id="ARBA00004496"/>
    </source>
</evidence>
<evidence type="ECO:0000256" key="12">
    <source>
        <dbReference type="ARBA" id="ARBA00029736"/>
    </source>
</evidence>
<feature type="domain" description="tRNA methyltransferase TRMD/TRM10-type" evidence="17">
    <location>
        <begin position="1"/>
        <end position="224"/>
    </location>
</feature>
<evidence type="ECO:0000256" key="1">
    <source>
        <dbReference type="ARBA" id="ARBA00002634"/>
    </source>
</evidence>
<dbReference type="EMBL" id="OW150024">
    <property type="protein sequence ID" value="CAH2031585.1"/>
    <property type="molecule type" value="Genomic_DNA"/>
</dbReference>
<evidence type="ECO:0000259" key="17">
    <source>
        <dbReference type="Pfam" id="PF01746"/>
    </source>
</evidence>
<protein>
    <recommendedName>
        <fullName evidence="6 15">tRNA (guanine-N(1)-)-methyltransferase</fullName>
        <ecNumber evidence="5 15">2.1.1.228</ecNumber>
    </recommendedName>
    <alternativeName>
        <fullName evidence="12 15">M1G-methyltransferase</fullName>
    </alternativeName>
    <alternativeName>
        <fullName evidence="13 15">tRNA [GM37] methyltransferase</fullName>
    </alternativeName>
</protein>
<dbReference type="PIRSF" id="PIRSF000386">
    <property type="entry name" value="tRNA_mtase"/>
    <property type="match status" value="1"/>
</dbReference>
<sequence length="244" mass="26972">MRFDILTLFPEMFRGPFEESIIRRAQDKGLISIGLHQIRAYALDKHHTVDDAPYGGGAGMVMKPEPLAACIEHARRCNPKALVVAACPTGERFSQRVAAELSEAAGLIILCGRYEGIDERVRKLLVDRSISIGDYVLSGGELAAMVMVDAVTRLLPGALGSEESARSDSFSDGLLEYPQYTRPPRFRDLAVPDVLLSGDHARIGQWRRREALRRTLAIRPDLLREADLSAADRHMLAELEAEHG</sequence>
<dbReference type="SUPFAM" id="SSF75217">
    <property type="entry name" value="alpha/beta knot"/>
    <property type="match status" value="1"/>
</dbReference>
<keyword evidence="11 15" id="KW-0819">tRNA processing</keyword>
<dbReference type="GO" id="GO:0052906">
    <property type="term" value="F:tRNA (guanine(37)-N1)-methyltransferase activity"/>
    <property type="evidence" value="ECO:0007669"/>
    <property type="project" value="UniProtKB-EC"/>
</dbReference>
<dbReference type="NCBIfam" id="TIGR00088">
    <property type="entry name" value="trmD"/>
    <property type="match status" value="1"/>
</dbReference>
<dbReference type="PANTHER" id="PTHR46417">
    <property type="entry name" value="TRNA (GUANINE-N(1)-)-METHYLTRANSFERASE"/>
    <property type="match status" value="1"/>
</dbReference>
<comment type="catalytic activity">
    <reaction evidence="14 15 16">
        <text>guanosine(37) in tRNA + S-adenosyl-L-methionine = N(1)-methylguanosine(37) in tRNA + S-adenosyl-L-homocysteine + H(+)</text>
        <dbReference type="Rhea" id="RHEA:36899"/>
        <dbReference type="Rhea" id="RHEA-COMP:10145"/>
        <dbReference type="Rhea" id="RHEA-COMP:10147"/>
        <dbReference type="ChEBI" id="CHEBI:15378"/>
        <dbReference type="ChEBI" id="CHEBI:57856"/>
        <dbReference type="ChEBI" id="CHEBI:59789"/>
        <dbReference type="ChEBI" id="CHEBI:73542"/>
        <dbReference type="ChEBI" id="CHEBI:74269"/>
        <dbReference type="EC" id="2.1.1.228"/>
    </reaction>
</comment>
<dbReference type="NCBIfam" id="NF000648">
    <property type="entry name" value="PRK00026.1"/>
    <property type="match status" value="1"/>
</dbReference>
<evidence type="ECO:0000256" key="6">
    <source>
        <dbReference type="ARBA" id="ARBA00014679"/>
    </source>
</evidence>
<evidence type="ECO:0000313" key="18">
    <source>
        <dbReference type="EMBL" id="CAH2031585.1"/>
    </source>
</evidence>
<dbReference type="EC" id="2.1.1.228" evidence="5 15"/>
<organism evidence="18 19">
    <name type="scientific">Trichlorobacter ammonificans</name>
    <dbReference type="NCBI Taxonomy" id="2916410"/>
    <lineage>
        <taxon>Bacteria</taxon>
        <taxon>Pseudomonadati</taxon>
        <taxon>Thermodesulfobacteriota</taxon>
        <taxon>Desulfuromonadia</taxon>
        <taxon>Geobacterales</taxon>
        <taxon>Geobacteraceae</taxon>
        <taxon>Trichlorobacter</taxon>
    </lineage>
</organism>
<evidence type="ECO:0000256" key="7">
    <source>
        <dbReference type="ARBA" id="ARBA00022490"/>
    </source>
</evidence>
<evidence type="ECO:0000256" key="3">
    <source>
        <dbReference type="ARBA" id="ARBA00007630"/>
    </source>
</evidence>
<feature type="binding site" evidence="15">
    <location>
        <position position="112"/>
    </location>
    <ligand>
        <name>S-adenosyl-L-methionine</name>
        <dbReference type="ChEBI" id="CHEBI:59789"/>
    </ligand>
</feature>
<accession>A0ABN8HJS7</accession>
<evidence type="ECO:0000256" key="10">
    <source>
        <dbReference type="ARBA" id="ARBA00022691"/>
    </source>
</evidence>
<proteinExistence type="inferred from homology"/>
<comment type="similarity">
    <text evidence="3 15 16">Belongs to the RNA methyltransferase TrmD family.</text>
</comment>
<feature type="binding site" evidence="15">
    <location>
        <begin position="132"/>
        <end position="137"/>
    </location>
    <ligand>
        <name>S-adenosyl-L-methionine</name>
        <dbReference type="ChEBI" id="CHEBI:59789"/>
    </ligand>
</feature>
<dbReference type="HAMAP" id="MF_00605">
    <property type="entry name" value="TrmD"/>
    <property type="match status" value="1"/>
</dbReference>
<evidence type="ECO:0000256" key="16">
    <source>
        <dbReference type="RuleBase" id="RU003464"/>
    </source>
</evidence>
<dbReference type="Gene3D" id="3.40.1280.10">
    <property type="match status" value="1"/>
</dbReference>
<keyword evidence="10 15" id="KW-0949">S-adenosyl-L-methionine</keyword>
<comment type="function">
    <text evidence="1 15 16">Specifically methylates guanosine-37 in various tRNAs.</text>
</comment>
<evidence type="ECO:0000256" key="11">
    <source>
        <dbReference type="ARBA" id="ARBA00022694"/>
    </source>
</evidence>
<dbReference type="Gene3D" id="1.10.1270.20">
    <property type="entry name" value="tRNA(m1g37)methyltransferase, domain 2"/>
    <property type="match status" value="1"/>
</dbReference>
<evidence type="ECO:0000256" key="13">
    <source>
        <dbReference type="ARBA" id="ARBA00033392"/>
    </source>
</evidence>
<dbReference type="RefSeq" id="WP_305732401.1">
    <property type="nucleotide sequence ID" value="NZ_OW150024.1"/>
</dbReference>
<gene>
    <name evidence="15 18" type="primary">trmD</name>
    <name evidence="18" type="ORF">GEAMG1_1753</name>
</gene>
<dbReference type="Proteomes" id="UP001295463">
    <property type="component" value="Chromosome"/>
</dbReference>
<reference evidence="18 19" key="1">
    <citation type="submission" date="2022-03" db="EMBL/GenBank/DDBJ databases">
        <authorList>
            <person name="Koch H."/>
        </authorList>
    </citation>
    <scope>NUCLEOTIDE SEQUENCE [LARGE SCALE GENOMIC DNA]</scope>
    <source>
        <strain evidence="18 19">G1</strain>
    </source>
</reference>
<dbReference type="CDD" id="cd18080">
    <property type="entry name" value="TrmD-like"/>
    <property type="match status" value="1"/>
</dbReference>
<dbReference type="InterPro" id="IPR002649">
    <property type="entry name" value="tRNA_m1G_MeTrfase_TrmD"/>
</dbReference>
<evidence type="ECO:0000313" key="19">
    <source>
        <dbReference type="Proteomes" id="UP001295463"/>
    </source>
</evidence>
<comment type="subunit">
    <text evidence="4 15 16">Homodimer.</text>
</comment>